<reference evidence="2 3" key="1">
    <citation type="submission" date="2024-01" db="EMBL/GenBank/DDBJ databases">
        <title>Genome assemblies of Stephania.</title>
        <authorList>
            <person name="Yang L."/>
        </authorList>
    </citation>
    <scope>NUCLEOTIDE SEQUENCE [LARGE SCALE GENOMIC DNA]</scope>
    <source>
        <strain evidence="2">JXDWG</strain>
        <tissue evidence="2">Leaf</tissue>
    </source>
</reference>
<dbReference type="AlphaFoldDB" id="A0AAP0HSY3"/>
<proteinExistence type="predicted"/>
<dbReference type="PROSITE" id="PS51257">
    <property type="entry name" value="PROKAR_LIPOPROTEIN"/>
    <property type="match status" value="1"/>
</dbReference>
<keyword evidence="1" id="KW-0732">Signal</keyword>
<accession>A0AAP0HSY3</accession>
<evidence type="ECO:0000313" key="3">
    <source>
        <dbReference type="Proteomes" id="UP001419268"/>
    </source>
</evidence>
<evidence type="ECO:0000256" key="1">
    <source>
        <dbReference type="SAM" id="SignalP"/>
    </source>
</evidence>
<dbReference type="Proteomes" id="UP001419268">
    <property type="component" value="Unassembled WGS sequence"/>
</dbReference>
<dbReference type="EMBL" id="JBBNAG010000010">
    <property type="protein sequence ID" value="KAK9100183.1"/>
    <property type="molecule type" value="Genomic_DNA"/>
</dbReference>
<feature type="signal peptide" evidence="1">
    <location>
        <begin position="1"/>
        <end position="19"/>
    </location>
</feature>
<comment type="caution">
    <text evidence="2">The sequence shown here is derived from an EMBL/GenBank/DDBJ whole genome shotgun (WGS) entry which is preliminary data.</text>
</comment>
<evidence type="ECO:0000313" key="2">
    <source>
        <dbReference type="EMBL" id="KAK9100183.1"/>
    </source>
</evidence>
<name>A0AAP0HSY3_9MAGN</name>
<organism evidence="2 3">
    <name type="scientific">Stephania cephalantha</name>
    <dbReference type="NCBI Taxonomy" id="152367"/>
    <lineage>
        <taxon>Eukaryota</taxon>
        <taxon>Viridiplantae</taxon>
        <taxon>Streptophyta</taxon>
        <taxon>Embryophyta</taxon>
        <taxon>Tracheophyta</taxon>
        <taxon>Spermatophyta</taxon>
        <taxon>Magnoliopsida</taxon>
        <taxon>Ranunculales</taxon>
        <taxon>Menispermaceae</taxon>
        <taxon>Menispermoideae</taxon>
        <taxon>Cissampelideae</taxon>
        <taxon>Stephania</taxon>
    </lineage>
</organism>
<sequence>MSLFKFLDDFCFDFTLCLSFVITSCISDQLVEQPKVLFFLLKHQYTTCARHQYTTFASFPLIRLYISTIFSFQESRIKNMIHELGLHKKNSKSLFFFFFLALDYILFLL</sequence>
<protein>
    <submittedName>
        <fullName evidence="2">Uncharacterized protein</fullName>
    </submittedName>
</protein>
<keyword evidence="3" id="KW-1185">Reference proteome</keyword>
<gene>
    <name evidence="2" type="ORF">Scep_023613</name>
</gene>
<feature type="chain" id="PRO_5042995108" evidence="1">
    <location>
        <begin position="20"/>
        <end position="109"/>
    </location>
</feature>